<organism evidence="1">
    <name type="scientific">Anguilla anguilla</name>
    <name type="common">European freshwater eel</name>
    <name type="synonym">Muraena anguilla</name>
    <dbReference type="NCBI Taxonomy" id="7936"/>
    <lineage>
        <taxon>Eukaryota</taxon>
        <taxon>Metazoa</taxon>
        <taxon>Chordata</taxon>
        <taxon>Craniata</taxon>
        <taxon>Vertebrata</taxon>
        <taxon>Euteleostomi</taxon>
        <taxon>Actinopterygii</taxon>
        <taxon>Neopterygii</taxon>
        <taxon>Teleostei</taxon>
        <taxon>Anguilliformes</taxon>
        <taxon>Anguillidae</taxon>
        <taxon>Anguilla</taxon>
    </lineage>
</organism>
<name>A0A0E9PDF1_ANGAN</name>
<dbReference type="AlphaFoldDB" id="A0A0E9PDF1"/>
<proteinExistence type="predicted"/>
<dbReference type="EMBL" id="GBXM01106719">
    <property type="protein sequence ID" value="JAH01858.1"/>
    <property type="molecule type" value="Transcribed_RNA"/>
</dbReference>
<sequence>MYGKARLSEWSLKVDAEQICSTRWLGWRKCIKPKVHEFANFQSAIFEIK</sequence>
<protein>
    <submittedName>
        <fullName evidence="1">Uncharacterized protein</fullName>
    </submittedName>
</protein>
<evidence type="ECO:0000313" key="1">
    <source>
        <dbReference type="EMBL" id="JAH01858.1"/>
    </source>
</evidence>
<accession>A0A0E9PDF1</accession>
<reference evidence="1" key="1">
    <citation type="submission" date="2014-11" db="EMBL/GenBank/DDBJ databases">
        <authorList>
            <person name="Amaro Gonzalez C."/>
        </authorList>
    </citation>
    <scope>NUCLEOTIDE SEQUENCE</scope>
</reference>
<reference evidence="1" key="2">
    <citation type="journal article" date="2015" name="Fish Shellfish Immunol.">
        <title>Early steps in the European eel (Anguilla anguilla)-Vibrio vulnificus interaction in the gills: Role of the RtxA13 toxin.</title>
        <authorList>
            <person name="Callol A."/>
            <person name="Pajuelo D."/>
            <person name="Ebbesson L."/>
            <person name="Teles M."/>
            <person name="MacKenzie S."/>
            <person name="Amaro C."/>
        </authorList>
    </citation>
    <scope>NUCLEOTIDE SEQUENCE</scope>
</reference>